<dbReference type="AlphaFoldDB" id="A0A9P6BVQ8"/>
<reference evidence="1" key="1">
    <citation type="submission" date="2020-11" db="EMBL/GenBank/DDBJ databases">
        <authorList>
            <consortium name="DOE Joint Genome Institute"/>
            <person name="Ahrendt S."/>
            <person name="Riley R."/>
            <person name="Andreopoulos W."/>
            <person name="Labutti K."/>
            <person name="Pangilinan J."/>
            <person name="Ruiz-Duenas F.J."/>
            <person name="Barrasa J.M."/>
            <person name="Sanchez-Garcia M."/>
            <person name="Camarero S."/>
            <person name="Miyauchi S."/>
            <person name="Serrano A."/>
            <person name="Linde D."/>
            <person name="Babiker R."/>
            <person name="Drula E."/>
            <person name="Ayuso-Fernandez I."/>
            <person name="Pacheco R."/>
            <person name="Padilla G."/>
            <person name="Ferreira P."/>
            <person name="Barriuso J."/>
            <person name="Kellner H."/>
            <person name="Castanera R."/>
            <person name="Alfaro M."/>
            <person name="Ramirez L."/>
            <person name="Pisabarro A.G."/>
            <person name="Kuo A."/>
            <person name="Tritt A."/>
            <person name="Lipzen A."/>
            <person name="He G."/>
            <person name="Yan M."/>
            <person name="Ng V."/>
            <person name="Cullen D."/>
            <person name="Martin F."/>
            <person name="Rosso M.-N."/>
            <person name="Henrissat B."/>
            <person name="Hibbett D."/>
            <person name="Martinez A.T."/>
            <person name="Grigoriev I.V."/>
        </authorList>
    </citation>
    <scope>NUCLEOTIDE SEQUENCE</scope>
    <source>
        <strain evidence="1">MF-IS2</strain>
    </source>
</reference>
<dbReference type="Proteomes" id="UP000807342">
    <property type="component" value="Unassembled WGS sequence"/>
</dbReference>
<dbReference type="EMBL" id="MU151712">
    <property type="protein sequence ID" value="KAF9442071.1"/>
    <property type="molecule type" value="Genomic_DNA"/>
</dbReference>
<proteinExistence type="predicted"/>
<evidence type="ECO:0000313" key="2">
    <source>
        <dbReference type="Proteomes" id="UP000807342"/>
    </source>
</evidence>
<organism evidence="1 2">
    <name type="scientific">Macrolepiota fuliginosa MF-IS2</name>
    <dbReference type="NCBI Taxonomy" id="1400762"/>
    <lineage>
        <taxon>Eukaryota</taxon>
        <taxon>Fungi</taxon>
        <taxon>Dikarya</taxon>
        <taxon>Basidiomycota</taxon>
        <taxon>Agaricomycotina</taxon>
        <taxon>Agaricomycetes</taxon>
        <taxon>Agaricomycetidae</taxon>
        <taxon>Agaricales</taxon>
        <taxon>Agaricineae</taxon>
        <taxon>Agaricaceae</taxon>
        <taxon>Macrolepiota</taxon>
    </lineage>
</organism>
<name>A0A9P6BVQ8_9AGAR</name>
<keyword evidence="2" id="KW-1185">Reference proteome</keyword>
<sequence length="99" mass="11013">MARKKKTSNATPAVFTLSDATCRYLNTMKQDLCMKSIIQLKHLKTVPITLQVAILDDLSVMGFNLPTGDKPDPTPTPAMSDDCTIYQMWPKVEPLNLSN</sequence>
<accession>A0A9P6BVQ8</accession>
<evidence type="ECO:0000313" key="1">
    <source>
        <dbReference type="EMBL" id="KAF9442071.1"/>
    </source>
</evidence>
<comment type="caution">
    <text evidence="1">The sequence shown here is derived from an EMBL/GenBank/DDBJ whole genome shotgun (WGS) entry which is preliminary data.</text>
</comment>
<gene>
    <name evidence="1" type="ORF">P691DRAFT_765609</name>
</gene>
<protein>
    <submittedName>
        <fullName evidence="1">Uncharacterized protein</fullName>
    </submittedName>
</protein>